<dbReference type="Pfam" id="PF00589">
    <property type="entry name" value="Phage_integrase"/>
    <property type="match status" value="1"/>
</dbReference>
<organism evidence="7 8">
    <name type="scientific">Moraxella catarrhalis</name>
    <name type="common">Branhamella catarrhalis</name>
    <dbReference type="NCBI Taxonomy" id="480"/>
    <lineage>
        <taxon>Bacteria</taxon>
        <taxon>Pseudomonadati</taxon>
        <taxon>Pseudomonadota</taxon>
        <taxon>Gammaproteobacteria</taxon>
        <taxon>Moraxellales</taxon>
        <taxon>Moraxellaceae</taxon>
        <taxon>Moraxella</taxon>
    </lineage>
</organism>
<dbReference type="PROSITE" id="PS51898">
    <property type="entry name" value="TYR_RECOMBINASE"/>
    <property type="match status" value="1"/>
</dbReference>
<dbReference type="RefSeq" id="WP_126705133.1">
    <property type="nucleotide sequence ID" value="NZ_CP034662.1"/>
</dbReference>
<evidence type="ECO:0000256" key="2">
    <source>
        <dbReference type="ARBA" id="ARBA00022908"/>
    </source>
</evidence>
<dbReference type="InterPro" id="IPR053876">
    <property type="entry name" value="Phage_int_M"/>
</dbReference>
<dbReference type="InterPro" id="IPR011010">
    <property type="entry name" value="DNA_brk_join_enz"/>
</dbReference>
<dbReference type="Pfam" id="PF22022">
    <property type="entry name" value="Phage_int_M"/>
    <property type="match status" value="1"/>
</dbReference>
<dbReference type="GO" id="GO:0015074">
    <property type="term" value="P:DNA integration"/>
    <property type="evidence" value="ECO:0007669"/>
    <property type="project" value="UniProtKB-KW"/>
</dbReference>
<dbReference type="CDD" id="cd00801">
    <property type="entry name" value="INT_P4_C"/>
    <property type="match status" value="1"/>
</dbReference>
<keyword evidence="3" id="KW-0238">DNA-binding</keyword>
<dbReference type="Gene3D" id="3.30.160.390">
    <property type="entry name" value="Integrase, DNA-binding domain"/>
    <property type="match status" value="1"/>
</dbReference>
<dbReference type="InterPro" id="IPR010998">
    <property type="entry name" value="Integrase_recombinase_N"/>
</dbReference>
<evidence type="ECO:0000259" key="5">
    <source>
        <dbReference type="PROSITE" id="PS51898"/>
    </source>
</evidence>
<feature type="domain" description="Tyr recombinase" evidence="5">
    <location>
        <begin position="201"/>
        <end position="379"/>
    </location>
</feature>
<keyword evidence="2" id="KW-0229">DNA integration</keyword>
<dbReference type="GO" id="GO:0006310">
    <property type="term" value="P:DNA recombination"/>
    <property type="evidence" value="ECO:0007669"/>
    <property type="project" value="UniProtKB-KW"/>
</dbReference>
<dbReference type="AlphaFoldDB" id="A0A3Q9GE84"/>
<dbReference type="GO" id="GO:0003677">
    <property type="term" value="F:DNA binding"/>
    <property type="evidence" value="ECO:0007669"/>
    <property type="project" value="UniProtKB-KW"/>
</dbReference>
<evidence type="ECO:0000256" key="3">
    <source>
        <dbReference type="ARBA" id="ARBA00023125"/>
    </source>
</evidence>
<evidence type="ECO:0000313" key="6">
    <source>
        <dbReference type="EMBL" id="AZQ92472.1"/>
    </source>
</evidence>
<evidence type="ECO:0000313" key="8">
    <source>
        <dbReference type="Proteomes" id="UP000280228"/>
    </source>
</evidence>
<dbReference type="InterPro" id="IPR050808">
    <property type="entry name" value="Phage_Integrase"/>
</dbReference>
<evidence type="ECO:0000313" key="7">
    <source>
        <dbReference type="EMBL" id="AZQ93811.1"/>
    </source>
</evidence>
<dbReference type="PANTHER" id="PTHR30629">
    <property type="entry name" value="PROPHAGE INTEGRASE"/>
    <property type="match status" value="1"/>
</dbReference>
<dbReference type="Proteomes" id="UP000280228">
    <property type="component" value="Chromosome"/>
</dbReference>
<keyword evidence="4" id="KW-0233">DNA recombination</keyword>
<dbReference type="SUPFAM" id="SSF56349">
    <property type="entry name" value="DNA breaking-rejoining enzymes"/>
    <property type="match status" value="1"/>
</dbReference>
<comment type="similarity">
    <text evidence="1">Belongs to the 'phage' integrase family.</text>
</comment>
<dbReference type="Pfam" id="PF13356">
    <property type="entry name" value="Arm-DNA-bind_3"/>
    <property type="match status" value="1"/>
</dbReference>
<dbReference type="InterPro" id="IPR002104">
    <property type="entry name" value="Integrase_catalytic"/>
</dbReference>
<dbReference type="InterPro" id="IPR013762">
    <property type="entry name" value="Integrase-like_cat_sf"/>
</dbReference>
<gene>
    <name evidence="6" type="ORF">EJK53_1586</name>
    <name evidence="7" type="ORF">EJK53_1660</name>
</gene>
<sequence length="390" mass="44995">MSRTTKPLTNTQIDKAKPKEKIYRLYDGNGLVMNITPNGGKYWYLQYKHPTTGKAQMHKLGNYPSLGLADAREKSAFYHSLLAKNIDPKQHDLQQNAQNDLLTVYQSWAKTKDYTEKHHAKNNNYVRDTIAIIGNKSIADISVPDLVRVLKPVESIGQYEKLKKWRSLLNQIFAYAVASGHIEHNPALNLRGAFGTGEVRHNPAILDEKRLAELVRAIDEYHGSIVTRQALRYALLTFARPGEVRHLKWQDIHDDFWHYQPSKTRKKTGVEMITPLSSQALQIIHARQAIKCSDFVFPSVTGNTRPLSENTLNQALRRMGFDSSEQTTHGFRAIARTLLEEKFKYDYRMIEMQLGHLVRDSNGRAYNRVTWLDERKEMMQKWADYLDSIK</sequence>
<protein>
    <submittedName>
        <fullName evidence="7">Phage integrase family protein</fullName>
    </submittedName>
</protein>
<name>A0A3Q9GE84_MORCA</name>
<accession>A0A3Q9GE84</accession>
<dbReference type="PANTHER" id="PTHR30629:SF2">
    <property type="entry name" value="PROPHAGE INTEGRASE INTS-RELATED"/>
    <property type="match status" value="1"/>
</dbReference>
<proteinExistence type="inferred from homology"/>
<evidence type="ECO:0000256" key="1">
    <source>
        <dbReference type="ARBA" id="ARBA00008857"/>
    </source>
</evidence>
<reference evidence="7 8" key="1">
    <citation type="submission" date="2018-12" db="EMBL/GenBank/DDBJ databases">
        <title>Persistence of Moraxella catarrhalis in Chronic Obstructive Pulmonary Disease and Regulation of the Hag/MID Adhesin.</title>
        <authorList>
            <person name="Murphy T."/>
            <person name="Zhao X."/>
            <person name="Vyas G."/>
            <person name="Aluvathingal J."/>
            <person name="Nadendla S."/>
            <person name="Tallon L."/>
            <person name="Tettelin H."/>
        </authorList>
    </citation>
    <scope>NUCLEOTIDE SEQUENCE [LARGE SCALE GENOMIC DNA]</scope>
    <source>
        <strain evidence="7 8">46P58B1</strain>
    </source>
</reference>
<evidence type="ECO:0000256" key="4">
    <source>
        <dbReference type="ARBA" id="ARBA00023172"/>
    </source>
</evidence>
<dbReference type="EMBL" id="CP034662">
    <property type="protein sequence ID" value="AZQ93811.1"/>
    <property type="molecule type" value="Genomic_DNA"/>
</dbReference>
<dbReference type="EMBL" id="CP034662">
    <property type="protein sequence ID" value="AZQ92472.1"/>
    <property type="molecule type" value="Genomic_DNA"/>
</dbReference>
<dbReference type="InterPro" id="IPR025166">
    <property type="entry name" value="Integrase_DNA_bind_dom"/>
</dbReference>
<dbReference type="Gene3D" id="1.10.150.130">
    <property type="match status" value="1"/>
</dbReference>
<dbReference type="Gene3D" id="1.10.443.10">
    <property type="entry name" value="Intergrase catalytic core"/>
    <property type="match status" value="1"/>
</dbReference>
<dbReference type="InterPro" id="IPR038488">
    <property type="entry name" value="Integrase_DNA-bd_sf"/>
</dbReference>